<dbReference type="PANTHER" id="PTHR33048:SF124">
    <property type="entry name" value="INTEGRAL MEMBRANE PROTEIN"/>
    <property type="match status" value="1"/>
</dbReference>
<evidence type="ECO:0000256" key="4">
    <source>
        <dbReference type="ARBA" id="ARBA00023136"/>
    </source>
</evidence>
<evidence type="ECO:0000256" key="1">
    <source>
        <dbReference type="ARBA" id="ARBA00004141"/>
    </source>
</evidence>
<name>A0A4Q4STU8_9PEZI</name>
<gene>
    <name evidence="8" type="ORF">DL764_009874</name>
</gene>
<feature type="compositionally biased region" description="Polar residues" evidence="6">
    <location>
        <begin position="77"/>
        <end position="100"/>
    </location>
</feature>
<reference evidence="8 9" key="1">
    <citation type="submission" date="2018-06" db="EMBL/GenBank/DDBJ databases">
        <title>Complete Genomes of Monosporascus.</title>
        <authorList>
            <person name="Robinson A.J."/>
            <person name="Natvig D.O."/>
        </authorList>
    </citation>
    <scope>NUCLEOTIDE SEQUENCE [LARGE SCALE GENOMIC DNA]</scope>
    <source>
        <strain evidence="8 9">CBS 110550</strain>
    </source>
</reference>
<evidence type="ECO:0000256" key="6">
    <source>
        <dbReference type="SAM" id="MobiDB-lite"/>
    </source>
</evidence>
<keyword evidence="9" id="KW-1185">Reference proteome</keyword>
<proteinExistence type="inferred from homology"/>
<evidence type="ECO:0000256" key="5">
    <source>
        <dbReference type="ARBA" id="ARBA00038359"/>
    </source>
</evidence>
<dbReference type="Proteomes" id="UP000293360">
    <property type="component" value="Unassembled WGS sequence"/>
</dbReference>
<comment type="similarity">
    <text evidence="5">Belongs to the SAT4 family.</text>
</comment>
<dbReference type="OrthoDB" id="444631at2759"/>
<comment type="subcellular location">
    <subcellularLocation>
        <location evidence="1">Membrane</location>
        <topology evidence="1">Multi-pass membrane protein</topology>
    </subcellularLocation>
</comment>
<organism evidence="8 9">
    <name type="scientific">Monosporascus ibericus</name>
    <dbReference type="NCBI Taxonomy" id="155417"/>
    <lineage>
        <taxon>Eukaryota</taxon>
        <taxon>Fungi</taxon>
        <taxon>Dikarya</taxon>
        <taxon>Ascomycota</taxon>
        <taxon>Pezizomycotina</taxon>
        <taxon>Sordariomycetes</taxon>
        <taxon>Xylariomycetidae</taxon>
        <taxon>Xylariales</taxon>
        <taxon>Xylariales incertae sedis</taxon>
        <taxon>Monosporascus</taxon>
    </lineage>
</organism>
<keyword evidence="2" id="KW-0812">Transmembrane</keyword>
<comment type="caution">
    <text evidence="8">The sequence shown here is derived from an EMBL/GenBank/DDBJ whole genome shotgun (WGS) entry which is preliminary data.</text>
</comment>
<feature type="domain" description="Rhodopsin" evidence="7">
    <location>
        <begin position="32"/>
        <end position="65"/>
    </location>
</feature>
<protein>
    <recommendedName>
        <fullName evidence="7">Rhodopsin domain-containing protein</fullName>
    </recommendedName>
</protein>
<evidence type="ECO:0000313" key="8">
    <source>
        <dbReference type="EMBL" id="RYO80613.1"/>
    </source>
</evidence>
<feature type="region of interest" description="Disordered" evidence="6">
    <location>
        <begin position="77"/>
        <end position="171"/>
    </location>
</feature>
<dbReference type="InterPro" id="IPR052337">
    <property type="entry name" value="SAT4-like"/>
</dbReference>
<dbReference type="AlphaFoldDB" id="A0A4Q4STU8"/>
<dbReference type="Pfam" id="PF20684">
    <property type="entry name" value="Fung_rhodopsin"/>
    <property type="match status" value="1"/>
</dbReference>
<dbReference type="GO" id="GO:0016020">
    <property type="term" value="C:membrane"/>
    <property type="evidence" value="ECO:0007669"/>
    <property type="project" value="UniProtKB-SubCell"/>
</dbReference>
<dbReference type="PANTHER" id="PTHR33048">
    <property type="entry name" value="PTH11-LIKE INTEGRAL MEMBRANE PROTEIN (AFU_ORTHOLOGUE AFUA_5G11245)"/>
    <property type="match status" value="1"/>
</dbReference>
<accession>A0A4Q4STU8</accession>
<dbReference type="STRING" id="155417.A0A4Q4STU8"/>
<keyword evidence="4" id="KW-0472">Membrane</keyword>
<evidence type="ECO:0000256" key="2">
    <source>
        <dbReference type="ARBA" id="ARBA00022692"/>
    </source>
</evidence>
<dbReference type="EMBL" id="QJNU01001038">
    <property type="protein sequence ID" value="RYO80613.1"/>
    <property type="molecule type" value="Genomic_DNA"/>
</dbReference>
<dbReference type="InterPro" id="IPR049326">
    <property type="entry name" value="Rhodopsin_dom_fungi"/>
</dbReference>
<evidence type="ECO:0000259" key="7">
    <source>
        <dbReference type="Pfam" id="PF20684"/>
    </source>
</evidence>
<evidence type="ECO:0000256" key="3">
    <source>
        <dbReference type="ARBA" id="ARBA00022989"/>
    </source>
</evidence>
<evidence type="ECO:0000313" key="9">
    <source>
        <dbReference type="Proteomes" id="UP000293360"/>
    </source>
</evidence>
<sequence length="202" mass="22617">MDVATLLLPIPVIAPLNMPKKQKISVCLLFATDRTWDVTEDYILSYLETNTGIICASVPALRPFFLRFLPTLVVSNLNSSDRNTPKRQPQRSYGLTSVVEQNRQRRMMQQNSYELSSIDENPKQPSEDDEAKLWSPSCKEGAGKVSAKHKDNYPENNSLETLEDLTPTRAEGVNEITITSGPSRPAQGGDIQVHHETAINYD</sequence>
<keyword evidence="3" id="KW-1133">Transmembrane helix</keyword>